<dbReference type="GO" id="GO:0000150">
    <property type="term" value="F:DNA strand exchange activity"/>
    <property type="evidence" value="ECO:0007669"/>
    <property type="project" value="InterPro"/>
</dbReference>
<dbReference type="SUPFAM" id="SSF53041">
    <property type="entry name" value="Resolvase-like"/>
    <property type="match status" value="1"/>
</dbReference>
<evidence type="ECO:0000313" key="1">
    <source>
        <dbReference type="EMBL" id="KUL23590.1"/>
    </source>
</evidence>
<reference evidence="1 2" key="1">
    <citation type="submission" date="2015-10" db="EMBL/GenBank/DDBJ databases">
        <authorList>
            <person name="Gilbert D.G."/>
        </authorList>
    </citation>
    <scope>NUCLEOTIDE SEQUENCE [LARGE SCALE GENOMIC DNA]</scope>
    <source>
        <strain evidence="1 2">NRRL B-16712</strain>
    </source>
</reference>
<dbReference type="OrthoDB" id="3685225at2"/>
<protein>
    <submittedName>
        <fullName evidence="1">Uncharacterized protein</fullName>
    </submittedName>
</protein>
<accession>A0A117MLB0</accession>
<gene>
    <name evidence="1" type="ORF">ADL15_46360</name>
</gene>
<dbReference type="GO" id="GO:0003677">
    <property type="term" value="F:DNA binding"/>
    <property type="evidence" value="ECO:0007669"/>
    <property type="project" value="InterPro"/>
</dbReference>
<dbReference type="AlphaFoldDB" id="A0A117MLB0"/>
<sequence>MSAGQGDESVVFSAIDPRFDDRLITMLTEAQDSGRVLVTSALSRYSRNSEKLHRILEFLLAHGATILTTNYLIRTTDVWVRRGTLIKPDSRKPYEGIAQTRGLTGTHRKIAETLARRLA</sequence>
<dbReference type="RefSeq" id="WP_067706302.1">
    <property type="nucleotide sequence ID" value="NZ_LLZH01000331.1"/>
</dbReference>
<comment type="caution">
    <text evidence="1">The sequence shown here is derived from an EMBL/GenBank/DDBJ whole genome shotgun (WGS) entry which is preliminary data.</text>
</comment>
<keyword evidence="2" id="KW-1185">Reference proteome</keyword>
<dbReference type="Proteomes" id="UP000053244">
    <property type="component" value="Unassembled WGS sequence"/>
</dbReference>
<organism evidence="1 2">
    <name type="scientific">Actinoplanes awajinensis subsp. mycoplanecinus</name>
    <dbReference type="NCBI Taxonomy" id="135947"/>
    <lineage>
        <taxon>Bacteria</taxon>
        <taxon>Bacillati</taxon>
        <taxon>Actinomycetota</taxon>
        <taxon>Actinomycetes</taxon>
        <taxon>Micromonosporales</taxon>
        <taxon>Micromonosporaceae</taxon>
        <taxon>Actinoplanes</taxon>
    </lineage>
</organism>
<proteinExistence type="predicted"/>
<dbReference type="EMBL" id="LLZH01000331">
    <property type="protein sequence ID" value="KUL23590.1"/>
    <property type="molecule type" value="Genomic_DNA"/>
</dbReference>
<name>A0A117MLB0_9ACTN</name>
<evidence type="ECO:0000313" key="2">
    <source>
        <dbReference type="Proteomes" id="UP000053244"/>
    </source>
</evidence>
<dbReference type="InterPro" id="IPR036162">
    <property type="entry name" value="Resolvase-like_N_sf"/>
</dbReference>